<dbReference type="EMBL" id="JBHSPR010000082">
    <property type="protein sequence ID" value="MFC6022955.1"/>
    <property type="molecule type" value="Genomic_DNA"/>
</dbReference>
<keyword evidence="3" id="KW-1185">Reference proteome</keyword>
<dbReference type="Proteomes" id="UP001596203">
    <property type="component" value="Unassembled WGS sequence"/>
</dbReference>
<protein>
    <submittedName>
        <fullName evidence="2">Glyoxalase superfamily protein</fullName>
    </submittedName>
</protein>
<accession>A0ABW1KNC8</accession>
<evidence type="ECO:0000313" key="3">
    <source>
        <dbReference type="Proteomes" id="UP001596203"/>
    </source>
</evidence>
<feature type="domain" description="VOC" evidence="1">
    <location>
        <begin position="4"/>
        <end position="122"/>
    </location>
</feature>
<evidence type="ECO:0000313" key="2">
    <source>
        <dbReference type="EMBL" id="MFC6022955.1"/>
    </source>
</evidence>
<gene>
    <name evidence="2" type="ORF">ACFP2T_43245</name>
</gene>
<dbReference type="Gene3D" id="3.10.180.10">
    <property type="entry name" value="2,3-Dihydroxybiphenyl 1,2-Dioxygenase, domain 1"/>
    <property type="match status" value="1"/>
</dbReference>
<organism evidence="2 3">
    <name type="scientific">Plantactinospora solaniradicis</name>
    <dbReference type="NCBI Taxonomy" id="1723736"/>
    <lineage>
        <taxon>Bacteria</taxon>
        <taxon>Bacillati</taxon>
        <taxon>Actinomycetota</taxon>
        <taxon>Actinomycetes</taxon>
        <taxon>Micromonosporales</taxon>
        <taxon>Micromonosporaceae</taxon>
        <taxon>Plantactinospora</taxon>
    </lineage>
</organism>
<dbReference type="PANTHER" id="PTHR36437:SF2">
    <property type="entry name" value="GLYOXALASE_BLEOMYCIN RESISTANCE PROTEIN_DIOXYGENASE"/>
    <property type="match status" value="1"/>
</dbReference>
<dbReference type="Pfam" id="PF00903">
    <property type="entry name" value="Glyoxalase"/>
    <property type="match status" value="1"/>
</dbReference>
<name>A0ABW1KNC8_9ACTN</name>
<sequence length="122" mass="13370">MITNLNTVSLYVRDQQQAKQFYVDTLGFELTTDADMGEMGRWIEVAPKGARTGVVLADAAAFDKQDRVGRSADVTLHCSDVHALHAELAGKGVPVTEPETQQWGTFIKVTDPDGHELLISQQ</sequence>
<dbReference type="InterPro" id="IPR037523">
    <property type="entry name" value="VOC_core"/>
</dbReference>
<proteinExistence type="predicted"/>
<dbReference type="SUPFAM" id="SSF54593">
    <property type="entry name" value="Glyoxalase/Bleomycin resistance protein/Dihydroxybiphenyl dioxygenase"/>
    <property type="match status" value="1"/>
</dbReference>
<reference evidence="3" key="1">
    <citation type="journal article" date="2019" name="Int. J. Syst. Evol. Microbiol.">
        <title>The Global Catalogue of Microorganisms (GCM) 10K type strain sequencing project: providing services to taxonomists for standard genome sequencing and annotation.</title>
        <authorList>
            <consortium name="The Broad Institute Genomics Platform"/>
            <consortium name="The Broad Institute Genome Sequencing Center for Infectious Disease"/>
            <person name="Wu L."/>
            <person name="Ma J."/>
        </authorList>
    </citation>
    <scope>NUCLEOTIDE SEQUENCE [LARGE SCALE GENOMIC DNA]</scope>
    <source>
        <strain evidence="3">ZS-35-S2</strain>
    </source>
</reference>
<dbReference type="PANTHER" id="PTHR36437">
    <property type="entry name" value="GLYOXALASE/BLEOMYCIN RESISTANCE PROTEIN/DIOXYGENASE"/>
    <property type="match status" value="1"/>
</dbReference>
<dbReference type="RefSeq" id="WP_377432858.1">
    <property type="nucleotide sequence ID" value="NZ_JBHSPR010000082.1"/>
</dbReference>
<dbReference type="InterPro" id="IPR029068">
    <property type="entry name" value="Glyas_Bleomycin-R_OHBP_Dase"/>
</dbReference>
<evidence type="ECO:0000259" key="1">
    <source>
        <dbReference type="PROSITE" id="PS51819"/>
    </source>
</evidence>
<dbReference type="PROSITE" id="PS51819">
    <property type="entry name" value="VOC"/>
    <property type="match status" value="1"/>
</dbReference>
<comment type="caution">
    <text evidence="2">The sequence shown here is derived from an EMBL/GenBank/DDBJ whole genome shotgun (WGS) entry which is preliminary data.</text>
</comment>
<dbReference type="InterPro" id="IPR004360">
    <property type="entry name" value="Glyas_Fos-R_dOase_dom"/>
</dbReference>